<name>A0A1Y6CVP3_9GAMM</name>
<dbReference type="STRING" id="1760988.SAMN02949497_1777"/>
<evidence type="ECO:0000256" key="3">
    <source>
        <dbReference type="SAM" id="MobiDB-lite"/>
    </source>
</evidence>
<feature type="domain" description="SHSP" evidence="4">
    <location>
        <begin position="59"/>
        <end position="169"/>
    </location>
</feature>
<dbReference type="PROSITE" id="PS51203">
    <property type="entry name" value="CS"/>
    <property type="match status" value="1"/>
</dbReference>
<dbReference type="PROSITE" id="PS01031">
    <property type="entry name" value="SHSP"/>
    <property type="match status" value="1"/>
</dbReference>
<evidence type="ECO:0000313" key="6">
    <source>
        <dbReference type="EMBL" id="SMF94461.1"/>
    </source>
</evidence>
<dbReference type="AlphaFoldDB" id="A0A1Y6CVP3"/>
<evidence type="ECO:0000256" key="1">
    <source>
        <dbReference type="PROSITE-ProRule" id="PRU00285"/>
    </source>
</evidence>
<sequence>MATELNTQQPAQNQTVPQTPKGQVLSPLDEFDQWFDEVRRHWLSPMFIGRHWPELGASPVFGGRMPKVDVIDRDTEYCVRAELPGVSKDHLEVSLEESTLSLKATVQKDEQEEKGQYHRRETSRGEFQRIIQLPGAVDSENTKASFKDGVLELTIPKVQSAKRQSIKVE</sequence>
<keyword evidence="7" id="KW-1185">Reference proteome</keyword>
<reference evidence="6 7" key="1">
    <citation type="submission" date="2016-12" db="EMBL/GenBank/DDBJ databases">
        <authorList>
            <person name="Song W.-J."/>
            <person name="Kurnit D.M."/>
        </authorList>
    </citation>
    <scope>NUCLEOTIDE SEQUENCE [LARGE SCALE GENOMIC DNA]</scope>
    <source>
        <strain evidence="6 7">175</strain>
    </source>
</reference>
<dbReference type="CDD" id="cd06464">
    <property type="entry name" value="ACD_sHsps-like"/>
    <property type="match status" value="1"/>
</dbReference>
<dbReference type="Pfam" id="PF00011">
    <property type="entry name" value="HSP20"/>
    <property type="match status" value="1"/>
</dbReference>
<keyword evidence="6" id="KW-0346">Stress response</keyword>
<dbReference type="InterPro" id="IPR031107">
    <property type="entry name" value="Small_HSP"/>
</dbReference>
<dbReference type="InterPro" id="IPR008978">
    <property type="entry name" value="HSP20-like_chaperone"/>
</dbReference>
<dbReference type="InterPro" id="IPR002068">
    <property type="entry name" value="A-crystallin/Hsp20_dom"/>
</dbReference>
<dbReference type="InterPro" id="IPR007052">
    <property type="entry name" value="CS_dom"/>
</dbReference>
<evidence type="ECO:0000256" key="2">
    <source>
        <dbReference type="RuleBase" id="RU003616"/>
    </source>
</evidence>
<feature type="compositionally biased region" description="Polar residues" evidence="3">
    <location>
        <begin position="1"/>
        <end position="21"/>
    </location>
</feature>
<dbReference type="SUPFAM" id="SSF49764">
    <property type="entry name" value="HSP20-like chaperones"/>
    <property type="match status" value="1"/>
</dbReference>
<feature type="domain" description="CS" evidence="5">
    <location>
        <begin position="63"/>
        <end position="169"/>
    </location>
</feature>
<dbReference type="EMBL" id="FXAM01000001">
    <property type="protein sequence ID" value="SMF94461.1"/>
    <property type="molecule type" value="Genomic_DNA"/>
</dbReference>
<dbReference type="OrthoDB" id="9792695at2"/>
<dbReference type="Gene3D" id="2.60.40.790">
    <property type="match status" value="1"/>
</dbReference>
<protein>
    <submittedName>
        <fullName evidence="6">Heat shock protein Hsp20</fullName>
    </submittedName>
</protein>
<evidence type="ECO:0000259" key="5">
    <source>
        <dbReference type="PROSITE" id="PS51203"/>
    </source>
</evidence>
<dbReference type="PANTHER" id="PTHR11527">
    <property type="entry name" value="HEAT-SHOCK PROTEIN 20 FAMILY MEMBER"/>
    <property type="match status" value="1"/>
</dbReference>
<organism evidence="6 7">
    <name type="scientific">Methylomagnum ishizawai</name>
    <dbReference type="NCBI Taxonomy" id="1760988"/>
    <lineage>
        <taxon>Bacteria</taxon>
        <taxon>Pseudomonadati</taxon>
        <taxon>Pseudomonadota</taxon>
        <taxon>Gammaproteobacteria</taxon>
        <taxon>Methylococcales</taxon>
        <taxon>Methylococcaceae</taxon>
        <taxon>Methylomagnum</taxon>
    </lineage>
</organism>
<dbReference type="Proteomes" id="UP000192923">
    <property type="component" value="Unassembled WGS sequence"/>
</dbReference>
<evidence type="ECO:0000259" key="4">
    <source>
        <dbReference type="PROSITE" id="PS01031"/>
    </source>
</evidence>
<proteinExistence type="inferred from homology"/>
<comment type="similarity">
    <text evidence="1 2">Belongs to the small heat shock protein (HSP20) family.</text>
</comment>
<evidence type="ECO:0000313" key="7">
    <source>
        <dbReference type="Proteomes" id="UP000192923"/>
    </source>
</evidence>
<dbReference type="RefSeq" id="WP_085211862.1">
    <property type="nucleotide sequence ID" value="NZ_FXAM01000001.1"/>
</dbReference>
<accession>A0A1Y6CVP3</accession>
<feature type="region of interest" description="Disordered" evidence="3">
    <location>
        <begin position="1"/>
        <end position="23"/>
    </location>
</feature>
<gene>
    <name evidence="6" type="ORF">SAMN02949497_1777</name>
</gene>